<feature type="transmembrane region" description="Helical" evidence="5">
    <location>
        <begin position="41"/>
        <end position="60"/>
    </location>
</feature>
<dbReference type="PANTHER" id="PTHR37422:SF23">
    <property type="entry name" value="TEICHURONIC ACID BIOSYNTHESIS PROTEIN TUAE"/>
    <property type="match status" value="1"/>
</dbReference>
<feature type="transmembrane region" description="Helical" evidence="5">
    <location>
        <begin position="256"/>
        <end position="275"/>
    </location>
</feature>
<name>A0A1H8BAX1_9BACL</name>
<feature type="transmembrane region" description="Helical" evidence="5">
    <location>
        <begin position="174"/>
        <end position="195"/>
    </location>
</feature>
<reference evidence="7 8" key="1">
    <citation type="submission" date="2016-10" db="EMBL/GenBank/DDBJ databases">
        <authorList>
            <person name="de Groot N.N."/>
        </authorList>
    </citation>
    <scope>NUCLEOTIDE SEQUENCE [LARGE SCALE GENOMIC DNA]</scope>
    <source>
        <strain evidence="7 8">DSM 46701</strain>
    </source>
</reference>
<dbReference type="PANTHER" id="PTHR37422">
    <property type="entry name" value="TEICHURONIC ACID BIOSYNTHESIS PROTEIN TUAE"/>
    <property type="match status" value="1"/>
</dbReference>
<dbReference type="InterPro" id="IPR007016">
    <property type="entry name" value="O-antigen_ligase-rel_domated"/>
</dbReference>
<feature type="transmembrane region" description="Helical" evidence="5">
    <location>
        <begin position="432"/>
        <end position="452"/>
    </location>
</feature>
<evidence type="ECO:0000256" key="1">
    <source>
        <dbReference type="ARBA" id="ARBA00004141"/>
    </source>
</evidence>
<evidence type="ECO:0000313" key="7">
    <source>
        <dbReference type="EMBL" id="SEM78987.1"/>
    </source>
</evidence>
<accession>A0A1H8BAX1</accession>
<keyword evidence="8" id="KW-1185">Reference proteome</keyword>
<keyword evidence="4 5" id="KW-0472">Membrane</keyword>
<dbReference type="GO" id="GO:0016874">
    <property type="term" value="F:ligase activity"/>
    <property type="evidence" value="ECO:0007669"/>
    <property type="project" value="UniProtKB-KW"/>
</dbReference>
<evidence type="ECO:0000313" key="8">
    <source>
        <dbReference type="Proteomes" id="UP000199695"/>
    </source>
</evidence>
<evidence type="ECO:0000256" key="4">
    <source>
        <dbReference type="ARBA" id="ARBA00023136"/>
    </source>
</evidence>
<feature type="transmembrane region" description="Helical" evidence="5">
    <location>
        <begin position="16"/>
        <end position="35"/>
    </location>
</feature>
<organism evidence="7 8">
    <name type="scientific">Lihuaxuella thermophila</name>
    <dbReference type="NCBI Taxonomy" id="1173111"/>
    <lineage>
        <taxon>Bacteria</taxon>
        <taxon>Bacillati</taxon>
        <taxon>Bacillota</taxon>
        <taxon>Bacilli</taxon>
        <taxon>Bacillales</taxon>
        <taxon>Thermoactinomycetaceae</taxon>
        <taxon>Lihuaxuella</taxon>
    </lineage>
</organism>
<keyword evidence="3 5" id="KW-1133">Transmembrane helix</keyword>
<dbReference type="Pfam" id="PF04932">
    <property type="entry name" value="Wzy_C"/>
    <property type="match status" value="1"/>
</dbReference>
<dbReference type="InterPro" id="IPR051533">
    <property type="entry name" value="WaaL-like"/>
</dbReference>
<protein>
    <submittedName>
        <fullName evidence="7">O-Antigen ligase</fullName>
    </submittedName>
</protein>
<keyword evidence="2 5" id="KW-0812">Transmembrane</keyword>
<feature type="transmembrane region" description="Helical" evidence="5">
    <location>
        <begin position="366"/>
        <end position="388"/>
    </location>
</feature>
<dbReference type="STRING" id="1173111.SAMN05444955_10253"/>
<dbReference type="EMBL" id="FOCQ01000002">
    <property type="protein sequence ID" value="SEM78987.1"/>
    <property type="molecule type" value="Genomic_DNA"/>
</dbReference>
<evidence type="ECO:0000259" key="6">
    <source>
        <dbReference type="Pfam" id="PF04932"/>
    </source>
</evidence>
<feature type="transmembrane region" description="Helical" evidence="5">
    <location>
        <begin position="202"/>
        <end position="219"/>
    </location>
</feature>
<dbReference type="OrthoDB" id="9255580at2"/>
<dbReference type="AlphaFoldDB" id="A0A1H8BAX1"/>
<feature type="transmembrane region" description="Helical" evidence="5">
    <location>
        <begin position="100"/>
        <end position="120"/>
    </location>
</feature>
<feature type="domain" description="O-antigen ligase-related" evidence="6">
    <location>
        <begin position="209"/>
        <end position="383"/>
    </location>
</feature>
<feature type="transmembrane region" description="Helical" evidence="5">
    <location>
        <begin position="72"/>
        <end position="94"/>
    </location>
</feature>
<feature type="transmembrane region" description="Helical" evidence="5">
    <location>
        <begin position="225"/>
        <end position="244"/>
    </location>
</feature>
<proteinExistence type="predicted"/>
<dbReference type="Proteomes" id="UP000199695">
    <property type="component" value="Unassembled WGS sequence"/>
</dbReference>
<dbReference type="GO" id="GO:0016020">
    <property type="term" value="C:membrane"/>
    <property type="evidence" value="ECO:0007669"/>
    <property type="project" value="UniProtKB-SubCell"/>
</dbReference>
<feature type="transmembrane region" description="Helical" evidence="5">
    <location>
        <begin position="132"/>
        <end position="154"/>
    </location>
</feature>
<feature type="transmembrane region" description="Helical" evidence="5">
    <location>
        <begin position="408"/>
        <end position="426"/>
    </location>
</feature>
<evidence type="ECO:0000256" key="5">
    <source>
        <dbReference type="SAM" id="Phobius"/>
    </source>
</evidence>
<keyword evidence="7" id="KW-0436">Ligase</keyword>
<sequence>MVNELLVPRQKRLEHLFYVMIAFALLGPTLGIQVTEEFNLTFFRVAFALLTGGLIIRLALNKGMETSYMYPVRWYAAFFLFWVVYAMLSLTWAVDLGKGIRYLVFLGMMVLLTLSFPFFVRTEKNYWISQRILFGVFASIICFGVIESIFMIHLPPSRAETGQATVTSVFTNQNDLATCITLAFPFVATALFMLKLKRKHKLLIYVIGVLSMYVLLATGSRSNTLFALPLAALVLLIALPFAIDRKKLTWKNIGKGIAAILAGAVIVQAMSVAFLSDEAREKTRTKLRGTVDFFKDMQQGPWSVEEREEEFIRGATGESPTNRKNLILNGIYFLQKSHYMGVGPGNIEALMPEGPKKVTKRNLHNWWLEILVNFGVIIFVLYMALYFWLLWRLWKLVGLKNSPETSPLVRWGAVSSLAALIGYFVGGVAPSTAIHFTPMWISYGLALAVVILGELQKKGSQSVTDGRKSTA</sequence>
<gene>
    <name evidence="7" type="ORF">SAMN05444955_10253</name>
</gene>
<evidence type="ECO:0000256" key="2">
    <source>
        <dbReference type="ARBA" id="ARBA00022692"/>
    </source>
</evidence>
<comment type="subcellular location">
    <subcellularLocation>
        <location evidence="1">Membrane</location>
        <topology evidence="1">Multi-pass membrane protein</topology>
    </subcellularLocation>
</comment>
<evidence type="ECO:0000256" key="3">
    <source>
        <dbReference type="ARBA" id="ARBA00022989"/>
    </source>
</evidence>